<accession>A0A1A7BWR0</accession>
<gene>
    <name evidence="4" type="ORF">ASR47_1004301</name>
</gene>
<dbReference type="Gene3D" id="3.90.1140.10">
    <property type="entry name" value="Cyclic phosphodiesterase"/>
    <property type="match status" value="1"/>
</dbReference>
<dbReference type="RefSeq" id="WP_065309537.1">
    <property type="nucleotide sequence ID" value="NZ_LOCQ01000059.1"/>
</dbReference>
<evidence type="ECO:0000313" key="5">
    <source>
        <dbReference type="Proteomes" id="UP000092713"/>
    </source>
</evidence>
<feature type="signal peptide" evidence="2">
    <location>
        <begin position="1"/>
        <end position="30"/>
    </location>
</feature>
<dbReference type="Proteomes" id="UP000092713">
    <property type="component" value="Unassembled WGS sequence"/>
</dbReference>
<dbReference type="AlphaFoldDB" id="A0A1A7BWR0"/>
<dbReference type="OrthoDB" id="151828at2"/>
<feature type="domain" description="DUF1868" evidence="3">
    <location>
        <begin position="51"/>
        <end position="162"/>
    </location>
</feature>
<sequence>MSTSRRTFILSAPLAAVAAGAAAATGAISAAPLPASTDSAGPRPPPSVGRKFNADGSPFRFPGNTIISHIPLATALSDALTSVRDTLAAGSFAPCLALLPPSSYHMTVFEGVTESSRRAGIWPADLALDAPLAASDRHLERKLEGFALDTALPLRMRLDEFSVRRDPGATLRLLPADAAENRKLRRLRDRLAERLQLRAPDHDSYGFHISLAYLVDWMTPQQESDYIAVQSACFSMLQKRMPVIEIGAPAFCVFYDMFAFDTQVRVGQGRQRISR</sequence>
<feature type="chain" id="PRO_5008510005" description="DUF1868 domain-containing protein" evidence="2">
    <location>
        <begin position="31"/>
        <end position="275"/>
    </location>
</feature>
<proteinExistence type="predicted"/>
<organism evidence="4 5">
    <name type="scientific">Janthinobacterium psychrotolerans</name>
    <dbReference type="NCBI Taxonomy" id="1747903"/>
    <lineage>
        <taxon>Bacteria</taxon>
        <taxon>Pseudomonadati</taxon>
        <taxon>Pseudomonadota</taxon>
        <taxon>Betaproteobacteria</taxon>
        <taxon>Burkholderiales</taxon>
        <taxon>Oxalobacteraceae</taxon>
        <taxon>Janthinobacterium</taxon>
    </lineage>
</organism>
<dbReference type="PROSITE" id="PS51318">
    <property type="entry name" value="TAT"/>
    <property type="match status" value="1"/>
</dbReference>
<evidence type="ECO:0000256" key="1">
    <source>
        <dbReference type="SAM" id="MobiDB-lite"/>
    </source>
</evidence>
<dbReference type="PATRIC" id="fig|1747903.4.peg.1561"/>
<evidence type="ECO:0000259" key="3">
    <source>
        <dbReference type="Pfam" id="PF08975"/>
    </source>
</evidence>
<dbReference type="InterPro" id="IPR006311">
    <property type="entry name" value="TAT_signal"/>
</dbReference>
<evidence type="ECO:0000256" key="2">
    <source>
        <dbReference type="SAM" id="SignalP"/>
    </source>
</evidence>
<dbReference type="InterPro" id="IPR015069">
    <property type="entry name" value="2H-PEstase_DUF1868"/>
</dbReference>
<feature type="region of interest" description="Disordered" evidence="1">
    <location>
        <begin position="34"/>
        <end position="54"/>
    </location>
</feature>
<dbReference type="InterPro" id="IPR009097">
    <property type="entry name" value="Cyclic_Pdiesterase"/>
</dbReference>
<dbReference type="EMBL" id="LOCQ01000059">
    <property type="protein sequence ID" value="OBV38026.1"/>
    <property type="molecule type" value="Genomic_DNA"/>
</dbReference>
<evidence type="ECO:0000313" key="4">
    <source>
        <dbReference type="EMBL" id="OBV38026.1"/>
    </source>
</evidence>
<keyword evidence="2" id="KW-0732">Signal</keyword>
<reference evidence="4 5" key="1">
    <citation type="submission" date="2016-04" db="EMBL/GenBank/DDBJ databases">
        <title>Draft genome sequence of Janthinobacterium psychrotolerans sp. nov., isolated from freshwater sediments in Denmark.</title>
        <authorList>
            <person name="Gong X."/>
            <person name="Skrivergaard S."/>
            <person name="Korsgaard B.S."/>
            <person name="Schreiber L."/>
            <person name="Marshall I.P."/>
            <person name="Finster K."/>
            <person name="Schramm A."/>
        </authorList>
    </citation>
    <scope>NUCLEOTIDE SEQUENCE [LARGE SCALE GENOMIC DNA]</scope>
    <source>
        <strain evidence="4 5">S3-2</strain>
    </source>
</reference>
<dbReference type="STRING" id="1747903.ASR47_1004301"/>
<comment type="caution">
    <text evidence="4">The sequence shown here is derived from an EMBL/GenBank/DDBJ whole genome shotgun (WGS) entry which is preliminary data.</text>
</comment>
<name>A0A1A7BWR0_9BURK</name>
<keyword evidence="5" id="KW-1185">Reference proteome</keyword>
<dbReference type="SUPFAM" id="SSF55144">
    <property type="entry name" value="LigT-like"/>
    <property type="match status" value="1"/>
</dbReference>
<dbReference type="Pfam" id="PF08975">
    <property type="entry name" value="2H-phosphodiest"/>
    <property type="match status" value="1"/>
</dbReference>
<protein>
    <recommendedName>
        <fullName evidence="3">DUF1868 domain-containing protein</fullName>
    </recommendedName>
</protein>